<proteinExistence type="inferred from homology"/>
<name>A0ABV6UIJ6_9ACTN</name>
<reference evidence="9 10" key="1">
    <citation type="submission" date="2024-09" db="EMBL/GenBank/DDBJ databases">
        <authorList>
            <person name="Lee S.D."/>
        </authorList>
    </citation>
    <scope>NUCLEOTIDE SEQUENCE [LARGE SCALE GENOMIC DNA]</scope>
    <source>
        <strain evidence="9 10">N1-5</strain>
    </source>
</reference>
<evidence type="ECO:0000259" key="8">
    <source>
        <dbReference type="Pfam" id="PF00892"/>
    </source>
</evidence>
<keyword evidence="4 7" id="KW-1133">Transmembrane helix</keyword>
<sequence length="335" mass="33533">MREHGSATVKSRISGSSSAGGSSSGSGGGVLLAALGVLAFSFSFPATDWALDGGHGLGPWTVTGLRGVLAGLLALGCLRAGRVPVPERRHWRGLAAVALGCVVGFPLLTTFALQTAGSAHSAVVIGVLPLATAVVSAARNRTRLSPWFWGAALAGAAVVAAFALQQNHGRPTGADLCLLAALLVCAVGYAEGGRLARSMPGWQVIGWGVVAALPLTALAAAVALAVEPVGLSVHSVVGLGYLAAVSQFGGFVVWYRGMAAIGVPRASQLQLAQPLLTLLWSVLLLGERLPLSALVAAVLVLGCIATTQRAGAAARPVAPAVSTGEPAVSNGGRQS</sequence>
<feature type="transmembrane region" description="Helical" evidence="7">
    <location>
        <begin position="64"/>
        <end position="81"/>
    </location>
</feature>
<evidence type="ECO:0000313" key="10">
    <source>
        <dbReference type="Proteomes" id="UP001592528"/>
    </source>
</evidence>
<feature type="transmembrane region" description="Helical" evidence="7">
    <location>
        <begin position="21"/>
        <end position="44"/>
    </location>
</feature>
<organism evidence="9 10">
    <name type="scientific">Streptacidiphilus cavernicola</name>
    <dbReference type="NCBI Taxonomy" id="3342716"/>
    <lineage>
        <taxon>Bacteria</taxon>
        <taxon>Bacillati</taxon>
        <taxon>Actinomycetota</taxon>
        <taxon>Actinomycetes</taxon>
        <taxon>Kitasatosporales</taxon>
        <taxon>Streptomycetaceae</taxon>
        <taxon>Streptacidiphilus</taxon>
    </lineage>
</organism>
<evidence type="ECO:0000256" key="4">
    <source>
        <dbReference type="ARBA" id="ARBA00022989"/>
    </source>
</evidence>
<dbReference type="SUPFAM" id="SSF103481">
    <property type="entry name" value="Multidrug resistance efflux transporter EmrE"/>
    <property type="match status" value="2"/>
</dbReference>
<evidence type="ECO:0000313" key="9">
    <source>
        <dbReference type="EMBL" id="MFC1401280.1"/>
    </source>
</evidence>
<evidence type="ECO:0000256" key="7">
    <source>
        <dbReference type="SAM" id="Phobius"/>
    </source>
</evidence>
<feature type="transmembrane region" description="Helical" evidence="7">
    <location>
        <begin position="93"/>
        <end position="113"/>
    </location>
</feature>
<feature type="domain" description="EamA" evidence="8">
    <location>
        <begin position="174"/>
        <end position="304"/>
    </location>
</feature>
<dbReference type="InterPro" id="IPR037185">
    <property type="entry name" value="EmrE-like"/>
</dbReference>
<dbReference type="PANTHER" id="PTHR32322">
    <property type="entry name" value="INNER MEMBRANE TRANSPORTER"/>
    <property type="match status" value="1"/>
</dbReference>
<dbReference type="PANTHER" id="PTHR32322:SF2">
    <property type="entry name" value="EAMA DOMAIN-CONTAINING PROTEIN"/>
    <property type="match status" value="1"/>
</dbReference>
<evidence type="ECO:0000256" key="2">
    <source>
        <dbReference type="ARBA" id="ARBA00007362"/>
    </source>
</evidence>
<comment type="subcellular location">
    <subcellularLocation>
        <location evidence="1">Membrane</location>
        <topology evidence="1">Multi-pass membrane protein</topology>
    </subcellularLocation>
</comment>
<feature type="region of interest" description="Disordered" evidence="6">
    <location>
        <begin position="1"/>
        <end position="24"/>
    </location>
</feature>
<dbReference type="EMBL" id="JBHEZZ010000003">
    <property type="protein sequence ID" value="MFC1401280.1"/>
    <property type="molecule type" value="Genomic_DNA"/>
</dbReference>
<feature type="transmembrane region" description="Helical" evidence="7">
    <location>
        <begin position="119"/>
        <end position="138"/>
    </location>
</feature>
<dbReference type="Proteomes" id="UP001592528">
    <property type="component" value="Unassembled WGS sequence"/>
</dbReference>
<feature type="transmembrane region" description="Helical" evidence="7">
    <location>
        <begin position="204"/>
        <end position="226"/>
    </location>
</feature>
<accession>A0ABV6UIJ6</accession>
<feature type="domain" description="EamA" evidence="8">
    <location>
        <begin position="29"/>
        <end position="158"/>
    </location>
</feature>
<feature type="transmembrane region" description="Helical" evidence="7">
    <location>
        <begin position="232"/>
        <end position="254"/>
    </location>
</feature>
<dbReference type="InterPro" id="IPR050638">
    <property type="entry name" value="AA-Vitamin_Transporters"/>
</dbReference>
<feature type="transmembrane region" description="Helical" evidence="7">
    <location>
        <begin position="172"/>
        <end position="192"/>
    </location>
</feature>
<protein>
    <submittedName>
        <fullName evidence="9">DMT family transporter</fullName>
    </submittedName>
</protein>
<dbReference type="Pfam" id="PF00892">
    <property type="entry name" value="EamA"/>
    <property type="match status" value="2"/>
</dbReference>
<dbReference type="InterPro" id="IPR000620">
    <property type="entry name" value="EamA_dom"/>
</dbReference>
<keyword evidence="10" id="KW-1185">Reference proteome</keyword>
<comment type="similarity">
    <text evidence="2">Belongs to the EamA transporter family.</text>
</comment>
<evidence type="ECO:0000256" key="3">
    <source>
        <dbReference type="ARBA" id="ARBA00022692"/>
    </source>
</evidence>
<keyword evidence="5 7" id="KW-0472">Membrane</keyword>
<feature type="transmembrane region" description="Helical" evidence="7">
    <location>
        <begin position="147"/>
        <end position="166"/>
    </location>
</feature>
<evidence type="ECO:0000256" key="1">
    <source>
        <dbReference type="ARBA" id="ARBA00004141"/>
    </source>
</evidence>
<keyword evidence="3 7" id="KW-0812">Transmembrane</keyword>
<gene>
    <name evidence="9" type="ORF">ACEZDJ_08265</name>
</gene>
<dbReference type="RefSeq" id="WP_084715442.1">
    <property type="nucleotide sequence ID" value="NZ_JBHEZZ010000003.1"/>
</dbReference>
<evidence type="ECO:0000256" key="5">
    <source>
        <dbReference type="ARBA" id="ARBA00023136"/>
    </source>
</evidence>
<comment type="caution">
    <text evidence="9">The sequence shown here is derived from an EMBL/GenBank/DDBJ whole genome shotgun (WGS) entry which is preliminary data.</text>
</comment>
<evidence type="ECO:0000256" key="6">
    <source>
        <dbReference type="SAM" id="MobiDB-lite"/>
    </source>
</evidence>